<gene>
    <name evidence="1" type="ORF">SAMN02927921_03028</name>
</gene>
<dbReference type="Proteomes" id="UP000182248">
    <property type="component" value="Unassembled WGS sequence"/>
</dbReference>
<accession>A0A1K1QZU5</accession>
<organism evidence="1 2">
    <name type="scientific">Sinomicrobium oceani</name>
    <dbReference type="NCBI Taxonomy" id="1150368"/>
    <lineage>
        <taxon>Bacteria</taxon>
        <taxon>Pseudomonadati</taxon>
        <taxon>Bacteroidota</taxon>
        <taxon>Flavobacteriia</taxon>
        <taxon>Flavobacteriales</taxon>
        <taxon>Flavobacteriaceae</taxon>
        <taxon>Sinomicrobium</taxon>
    </lineage>
</organism>
<reference evidence="1 2" key="1">
    <citation type="submission" date="2016-11" db="EMBL/GenBank/DDBJ databases">
        <authorList>
            <person name="Jaros S."/>
            <person name="Januszkiewicz K."/>
            <person name="Wedrychowicz H."/>
        </authorList>
    </citation>
    <scope>NUCLEOTIDE SEQUENCE [LARGE SCALE GENOMIC DNA]</scope>
    <source>
        <strain evidence="1 2">CGMCC 1.12145</strain>
    </source>
</reference>
<dbReference type="EMBL" id="FPJE01000017">
    <property type="protein sequence ID" value="SFW65408.1"/>
    <property type="molecule type" value="Genomic_DNA"/>
</dbReference>
<protein>
    <submittedName>
        <fullName evidence="1">Uncharacterized protein</fullName>
    </submittedName>
</protein>
<name>A0A1K1QZU5_9FLAO</name>
<evidence type="ECO:0000313" key="1">
    <source>
        <dbReference type="EMBL" id="SFW65408.1"/>
    </source>
</evidence>
<dbReference type="AlphaFoldDB" id="A0A1K1QZU5"/>
<evidence type="ECO:0000313" key="2">
    <source>
        <dbReference type="Proteomes" id="UP000182248"/>
    </source>
</evidence>
<sequence length="53" mass="6364">MSSSYNVICKSKLYNEKIFNKKYLFEHNITYYVHATRCNSTKKHVLTYPLCKI</sequence>
<keyword evidence="2" id="KW-1185">Reference proteome</keyword>
<proteinExistence type="predicted"/>
<dbReference type="STRING" id="1150368.SAMN02927921_03028"/>